<sequence length="137" mass="14890">MIRTVRSTFPLDAARQQSQGPTQPIVGGLTFSHSFGDTINRVCPPGTSASKHDVSDDSLADERVRGCTAKWDVLIDGGREPRAASREPRAASREPRAASREPRAASREPRAASREPRAASRELGGHCELLCWGGRER</sequence>
<proteinExistence type="predicted"/>
<comment type="caution">
    <text evidence="2">The sequence shown here is derived from an EMBL/GenBank/DDBJ whole genome shotgun (WGS) entry which is preliminary data.</text>
</comment>
<name>A0A918R7K8_9ACTN</name>
<reference evidence="2" key="2">
    <citation type="submission" date="2020-09" db="EMBL/GenBank/DDBJ databases">
        <authorList>
            <person name="Sun Q."/>
            <person name="Ohkuma M."/>
        </authorList>
    </citation>
    <scope>NUCLEOTIDE SEQUENCE</scope>
    <source>
        <strain evidence="2">JCM 5016</strain>
    </source>
</reference>
<dbReference type="AlphaFoldDB" id="A0A918R7K8"/>
<keyword evidence="3" id="KW-1185">Reference proteome</keyword>
<evidence type="ECO:0000313" key="2">
    <source>
        <dbReference type="EMBL" id="GGZ89942.1"/>
    </source>
</evidence>
<dbReference type="Proteomes" id="UP000623010">
    <property type="component" value="Unassembled WGS sequence"/>
</dbReference>
<protein>
    <submittedName>
        <fullName evidence="2">Uncharacterized protein</fullName>
    </submittedName>
</protein>
<feature type="region of interest" description="Disordered" evidence="1">
    <location>
        <begin position="1"/>
        <end position="25"/>
    </location>
</feature>
<evidence type="ECO:0000313" key="3">
    <source>
        <dbReference type="Proteomes" id="UP000623010"/>
    </source>
</evidence>
<evidence type="ECO:0000256" key="1">
    <source>
        <dbReference type="SAM" id="MobiDB-lite"/>
    </source>
</evidence>
<feature type="region of interest" description="Disordered" evidence="1">
    <location>
        <begin position="76"/>
        <end position="121"/>
    </location>
</feature>
<organism evidence="2 3">
    <name type="scientific">Streptomyces echinoruber</name>
    <dbReference type="NCBI Taxonomy" id="68898"/>
    <lineage>
        <taxon>Bacteria</taxon>
        <taxon>Bacillati</taxon>
        <taxon>Actinomycetota</taxon>
        <taxon>Actinomycetes</taxon>
        <taxon>Kitasatosporales</taxon>
        <taxon>Streptomycetaceae</taxon>
        <taxon>Streptomyces</taxon>
    </lineage>
</organism>
<dbReference type="EMBL" id="BMWH01000010">
    <property type="protein sequence ID" value="GGZ89942.1"/>
    <property type="molecule type" value="Genomic_DNA"/>
</dbReference>
<accession>A0A918R7K8</accession>
<gene>
    <name evidence="2" type="ORF">GCM10010389_30370</name>
</gene>
<reference evidence="2" key="1">
    <citation type="journal article" date="2014" name="Int. J. Syst. Evol. Microbiol.">
        <title>Complete genome sequence of Corynebacterium casei LMG S-19264T (=DSM 44701T), isolated from a smear-ripened cheese.</title>
        <authorList>
            <consortium name="US DOE Joint Genome Institute (JGI-PGF)"/>
            <person name="Walter F."/>
            <person name="Albersmeier A."/>
            <person name="Kalinowski J."/>
            <person name="Ruckert C."/>
        </authorList>
    </citation>
    <scope>NUCLEOTIDE SEQUENCE</scope>
    <source>
        <strain evidence="2">JCM 5016</strain>
    </source>
</reference>
<feature type="compositionally biased region" description="Basic and acidic residues" evidence="1">
    <location>
        <begin position="77"/>
        <end position="121"/>
    </location>
</feature>